<sequence>MRTLTPNTTKLIELVGKFCGRVRCWRAALTHNIAFFAGSLRKQLVRCAPPLLTVHSSVLLPSFLILILAGCRENSKSPSGAGVVRVGFLQNITHAQALIAYQRGDFTAALRSTGFDCTMQAFQAGPAIIEAIYAGHLDVAYVGPIPALNGYLRSRGQEIRLLSGAAENGTVVIGNPRRNIRKLEDLCGRRVATPQMGNTQDLAARYFLGAAGTACRSQKSADIVPIAPSDIEILMAKDQLDGAWVPEPWGSQLVTKGTGVLLTEEKSLWPDGRTPLTVVIARKKFAEEHRDIVSALLDCHTSLTLELRANKESLVPVLSEAMHRLTHKPFPESLVASSLERIEFTTSAHREGLERLVLIARQLRYMPKNAVRLDDFFLAQTGQTVTTDKQSP</sequence>
<evidence type="ECO:0000256" key="2">
    <source>
        <dbReference type="ARBA" id="ARBA00004418"/>
    </source>
</evidence>
<proteinExistence type="inferred from homology"/>
<evidence type="ECO:0000313" key="10">
    <source>
        <dbReference type="Proteomes" id="UP000262583"/>
    </source>
</evidence>
<dbReference type="GO" id="GO:0012505">
    <property type="term" value="C:endomembrane system"/>
    <property type="evidence" value="ECO:0007669"/>
    <property type="project" value="UniProtKB-SubCell"/>
</dbReference>
<dbReference type="CDD" id="cd13553">
    <property type="entry name" value="PBP2_NrtA_CpmA_like"/>
    <property type="match status" value="1"/>
</dbReference>
<protein>
    <submittedName>
        <fullName evidence="9">ABC-type probable sulfate transporter, periplasmic binding protein</fullName>
    </submittedName>
</protein>
<evidence type="ECO:0000256" key="1">
    <source>
        <dbReference type="ARBA" id="ARBA00004308"/>
    </source>
</evidence>
<keyword evidence="6" id="KW-0997">Cell inner membrane</keyword>
<dbReference type="KEGG" id="schv:BRCON_0417"/>
<dbReference type="SUPFAM" id="SSF53850">
    <property type="entry name" value="Periplasmic binding protein-like II"/>
    <property type="match status" value="1"/>
</dbReference>
<name>A0A2Z4Y2C5_SUMC1</name>
<evidence type="ECO:0000256" key="6">
    <source>
        <dbReference type="ARBA" id="ARBA00022519"/>
    </source>
</evidence>
<keyword evidence="5" id="KW-1003">Cell membrane</keyword>
<reference evidence="9 10" key="1">
    <citation type="submission" date="2018-05" db="EMBL/GenBank/DDBJ databases">
        <title>A metagenomic window into the 2 km-deep terrestrial subsurface aquifer revealed taxonomically and functionally diverse microbial community comprising novel uncultured bacterial lineages.</title>
        <authorList>
            <person name="Kadnikov V.V."/>
            <person name="Mardanov A.V."/>
            <person name="Beletsky A.V."/>
            <person name="Banks D."/>
            <person name="Pimenov N.V."/>
            <person name="Frank Y.A."/>
            <person name="Karnachuk O.V."/>
            <person name="Ravin N.V."/>
        </authorList>
    </citation>
    <scope>NUCLEOTIDE SEQUENCE [LARGE SCALE GENOMIC DNA]</scope>
    <source>
        <strain evidence="9">BY</strain>
    </source>
</reference>
<evidence type="ECO:0000256" key="8">
    <source>
        <dbReference type="ARBA" id="ARBA00023136"/>
    </source>
</evidence>
<keyword evidence="4" id="KW-0813">Transport</keyword>
<gene>
    <name evidence="9" type="ORF">BRCON_0417</name>
</gene>
<comment type="subcellular location">
    <subcellularLocation>
        <location evidence="1">Endomembrane system</location>
    </subcellularLocation>
    <subcellularLocation>
        <location evidence="2">Periplasm</location>
    </subcellularLocation>
</comment>
<organism evidence="9 10">
    <name type="scientific">Sumerlaea chitinivorans</name>
    <dbReference type="NCBI Taxonomy" id="2250252"/>
    <lineage>
        <taxon>Bacteria</taxon>
        <taxon>Candidatus Sumerlaeota</taxon>
        <taxon>Candidatus Sumerlaeia</taxon>
        <taxon>Candidatus Sumerlaeales</taxon>
        <taxon>Candidatus Sumerlaeaceae</taxon>
        <taxon>Candidatus Sumerlaea</taxon>
    </lineage>
</organism>
<dbReference type="GO" id="GO:0042597">
    <property type="term" value="C:periplasmic space"/>
    <property type="evidence" value="ECO:0007669"/>
    <property type="project" value="UniProtKB-SubCell"/>
</dbReference>
<evidence type="ECO:0000256" key="7">
    <source>
        <dbReference type="ARBA" id="ARBA00022729"/>
    </source>
</evidence>
<dbReference type="Proteomes" id="UP000262583">
    <property type="component" value="Chromosome"/>
</dbReference>
<evidence type="ECO:0000256" key="4">
    <source>
        <dbReference type="ARBA" id="ARBA00022448"/>
    </source>
</evidence>
<evidence type="ECO:0000256" key="5">
    <source>
        <dbReference type="ARBA" id="ARBA00022475"/>
    </source>
</evidence>
<dbReference type="PANTHER" id="PTHR30024:SF47">
    <property type="entry name" value="TAURINE-BINDING PERIPLASMIC PROTEIN"/>
    <property type="match status" value="1"/>
</dbReference>
<keyword evidence="7" id="KW-0732">Signal</keyword>
<evidence type="ECO:0000313" key="9">
    <source>
        <dbReference type="EMBL" id="AXA35194.1"/>
    </source>
</evidence>
<dbReference type="Pfam" id="PF13379">
    <property type="entry name" value="NMT1_2"/>
    <property type="match status" value="1"/>
</dbReference>
<keyword evidence="8" id="KW-0472">Membrane</keyword>
<accession>A0A2Z4Y2C5</accession>
<dbReference type="PANTHER" id="PTHR30024">
    <property type="entry name" value="ALIPHATIC SULFONATES-BINDING PROTEIN-RELATED"/>
    <property type="match status" value="1"/>
</dbReference>
<dbReference type="EMBL" id="CP030759">
    <property type="protein sequence ID" value="AXA35194.1"/>
    <property type="molecule type" value="Genomic_DNA"/>
</dbReference>
<dbReference type="InterPro" id="IPR044527">
    <property type="entry name" value="NrtA/CpmA_ABC-bd_dom"/>
</dbReference>
<evidence type="ECO:0000256" key="3">
    <source>
        <dbReference type="ARBA" id="ARBA00010742"/>
    </source>
</evidence>
<comment type="similarity">
    <text evidence="3">Belongs to the bacterial solute-binding protein SsuA/TauA family.</text>
</comment>
<dbReference type="AlphaFoldDB" id="A0A2Z4Y2C5"/>
<dbReference type="Gene3D" id="3.40.190.10">
    <property type="entry name" value="Periplasmic binding protein-like II"/>
    <property type="match status" value="2"/>
</dbReference>